<comment type="caution">
    <text evidence="2">The sequence shown here is derived from an EMBL/GenBank/DDBJ whole genome shotgun (WGS) entry which is preliminary data.</text>
</comment>
<evidence type="ECO:0000256" key="1">
    <source>
        <dbReference type="SAM" id="Phobius"/>
    </source>
</evidence>
<keyword evidence="3" id="KW-1185">Reference proteome</keyword>
<proteinExistence type="predicted"/>
<dbReference type="Proteomes" id="UP001500804">
    <property type="component" value="Unassembled WGS sequence"/>
</dbReference>
<evidence type="ECO:0000313" key="3">
    <source>
        <dbReference type="Proteomes" id="UP001500804"/>
    </source>
</evidence>
<name>A0ABP9P9U3_9PSEU</name>
<sequence>MTVEQVVAVPPAGLVIGIGAVSLPNALSTVTQLAPAVGFLAAVLVLAQLCADEDLFRAAGR</sequence>
<feature type="transmembrane region" description="Helical" evidence="1">
    <location>
        <begin position="7"/>
        <end position="27"/>
    </location>
</feature>
<reference evidence="3" key="1">
    <citation type="journal article" date="2019" name="Int. J. Syst. Evol. Microbiol.">
        <title>The Global Catalogue of Microorganisms (GCM) 10K type strain sequencing project: providing services to taxonomists for standard genome sequencing and annotation.</title>
        <authorList>
            <consortium name="The Broad Institute Genomics Platform"/>
            <consortium name="The Broad Institute Genome Sequencing Center for Infectious Disease"/>
            <person name="Wu L."/>
            <person name="Ma J."/>
        </authorList>
    </citation>
    <scope>NUCLEOTIDE SEQUENCE [LARGE SCALE GENOMIC DNA]</scope>
    <source>
        <strain evidence="3">JCM 18302</strain>
    </source>
</reference>
<evidence type="ECO:0000313" key="2">
    <source>
        <dbReference type="EMBL" id="GAA5141644.1"/>
    </source>
</evidence>
<keyword evidence="1" id="KW-0472">Membrane</keyword>
<organism evidence="2 3">
    <name type="scientific">Pseudonocardia adelaidensis</name>
    <dbReference type="NCBI Taxonomy" id="648754"/>
    <lineage>
        <taxon>Bacteria</taxon>
        <taxon>Bacillati</taxon>
        <taxon>Actinomycetota</taxon>
        <taxon>Actinomycetes</taxon>
        <taxon>Pseudonocardiales</taxon>
        <taxon>Pseudonocardiaceae</taxon>
        <taxon>Pseudonocardia</taxon>
    </lineage>
</organism>
<keyword evidence="1" id="KW-1133">Transmembrane helix</keyword>
<accession>A0ABP9P9U3</accession>
<gene>
    <name evidence="2" type="ORF">GCM10023320_80940</name>
</gene>
<protein>
    <submittedName>
        <fullName evidence="2">Uncharacterized protein</fullName>
    </submittedName>
</protein>
<feature type="transmembrane region" description="Helical" evidence="1">
    <location>
        <begin position="33"/>
        <end position="51"/>
    </location>
</feature>
<dbReference type="EMBL" id="BAABJO010000054">
    <property type="protein sequence ID" value="GAA5141644.1"/>
    <property type="molecule type" value="Genomic_DNA"/>
</dbReference>
<keyword evidence="1" id="KW-0812">Transmembrane</keyword>